<dbReference type="Pfam" id="PF03171">
    <property type="entry name" value="2OG-FeII_Oxy"/>
    <property type="match status" value="1"/>
</dbReference>
<dbReference type="GO" id="GO:0005737">
    <property type="term" value="C:cytoplasm"/>
    <property type="evidence" value="ECO:0007669"/>
    <property type="project" value="UniProtKB-SubCell"/>
</dbReference>
<feature type="domain" description="Fe2OG dioxygenase" evidence="11">
    <location>
        <begin position="265"/>
        <end position="368"/>
    </location>
</feature>
<protein>
    <recommendedName>
        <fullName evidence="11">Fe2OG dioxygenase domain-containing protein</fullName>
    </recommendedName>
</protein>
<dbReference type="InterPro" id="IPR026992">
    <property type="entry name" value="DIOX_N"/>
</dbReference>
<evidence type="ECO:0000256" key="9">
    <source>
        <dbReference type="RuleBase" id="RU003682"/>
    </source>
</evidence>
<comment type="subcellular location">
    <subcellularLocation>
        <location evidence="2">Cytoplasm</location>
    </subcellularLocation>
    <subcellularLocation>
        <location evidence="1">Nucleus</location>
    </subcellularLocation>
</comment>
<evidence type="ECO:0000256" key="8">
    <source>
        <dbReference type="ARBA" id="ARBA00059922"/>
    </source>
</evidence>
<evidence type="ECO:0000256" key="4">
    <source>
        <dbReference type="ARBA" id="ARBA00022490"/>
    </source>
</evidence>
<evidence type="ECO:0000259" key="11">
    <source>
        <dbReference type="PROSITE" id="PS51471"/>
    </source>
</evidence>
<accession>A0A8S9R9I5</accession>
<keyword evidence="9" id="KW-0560">Oxidoreductase</keyword>
<dbReference type="GO" id="GO:0005634">
    <property type="term" value="C:nucleus"/>
    <property type="evidence" value="ECO:0007669"/>
    <property type="project" value="UniProtKB-SubCell"/>
</dbReference>
<dbReference type="Gene3D" id="2.60.120.330">
    <property type="entry name" value="B-lactam Antibiotic, Isopenicillin N Synthase, Chain"/>
    <property type="match status" value="2"/>
</dbReference>
<evidence type="ECO:0000256" key="1">
    <source>
        <dbReference type="ARBA" id="ARBA00004123"/>
    </source>
</evidence>
<keyword evidence="6 9" id="KW-0408">Iron</keyword>
<dbReference type="Pfam" id="PF14226">
    <property type="entry name" value="DIOX_N"/>
    <property type="match status" value="1"/>
</dbReference>
<evidence type="ECO:0000256" key="6">
    <source>
        <dbReference type="ARBA" id="ARBA00023004"/>
    </source>
</evidence>
<sequence length="368" mass="41149">MEETKKSVLDDSFTSAMTQTNSGVPQVPDRYVLPPAQRPALGSSIGTRDDTTLPVIDLSLLHQPLLRSRAIHEINMACKEFGVPQVPDRYVLPPAQRPALGSSIGTRDDTTLPVIDLSLLHQPLLRSRAIHEINMACKEFGFFQVINHGIPSSVVKDALDAATQFFDLPVEEKMLLVSSNVHQPVRYGTSINHSTDKVHYWRDFIKHYSHPLSKWIEMWPSNPPCYKDKVGKYAEATHLLHKQLLEAISESLGLEKNYLQEQTEEGSQVIAVNCYPSCPEPEVTLGMPPHSDFGSLTILLQSSEGLQIMDSNKNWVCVPYIEGALIVQLGDQVEVMSNGIYKSVIHRVTVNKHVKMLSFASLHSLPRR</sequence>
<comment type="similarity">
    <text evidence="3 9">Belongs to the iron/ascorbate-dependent oxidoreductase family.</text>
</comment>
<dbReference type="EMBL" id="QGKX02000996">
    <property type="protein sequence ID" value="KAF3560313.1"/>
    <property type="molecule type" value="Genomic_DNA"/>
</dbReference>
<dbReference type="SUPFAM" id="SSF51197">
    <property type="entry name" value="Clavaminate synthase-like"/>
    <property type="match status" value="2"/>
</dbReference>
<evidence type="ECO:0000256" key="2">
    <source>
        <dbReference type="ARBA" id="ARBA00004496"/>
    </source>
</evidence>
<evidence type="ECO:0000256" key="5">
    <source>
        <dbReference type="ARBA" id="ARBA00022723"/>
    </source>
</evidence>
<dbReference type="InterPro" id="IPR027443">
    <property type="entry name" value="IPNS-like_sf"/>
</dbReference>
<dbReference type="FunFam" id="2.60.120.330:FF:000015">
    <property type="entry name" value="Protein DMR6-LIKE OXYGENASE 1"/>
    <property type="match status" value="1"/>
</dbReference>
<dbReference type="PROSITE" id="PS51471">
    <property type="entry name" value="FE2OG_OXY"/>
    <property type="match status" value="1"/>
</dbReference>
<feature type="compositionally biased region" description="Polar residues" evidence="10">
    <location>
        <begin position="12"/>
        <end position="24"/>
    </location>
</feature>
<evidence type="ECO:0000313" key="13">
    <source>
        <dbReference type="Proteomes" id="UP000712600"/>
    </source>
</evidence>
<dbReference type="GO" id="GO:0046872">
    <property type="term" value="F:metal ion binding"/>
    <property type="evidence" value="ECO:0007669"/>
    <property type="project" value="UniProtKB-KW"/>
</dbReference>
<evidence type="ECO:0000256" key="10">
    <source>
        <dbReference type="SAM" id="MobiDB-lite"/>
    </source>
</evidence>
<feature type="region of interest" description="Disordered" evidence="10">
    <location>
        <begin position="1"/>
        <end position="31"/>
    </location>
</feature>
<gene>
    <name evidence="12" type="ORF">F2Q69_00010683</name>
</gene>
<evidence type="ECO:0000313" key="12">
    <source>
        <dbReference type="EMBL" id="KAF3560313.1"/>
    </source>
</evidence>
<keyword evidence="7" id="KW-0539">Nucleus</keyword>
<dbReference type="Proteomes" id="UP000712600">
    <property type="component" value="Unassembled WGS sequence"/>
</dbReference>
<evidence type="ECO:0000256" key="3">
    <source>
        <dbReference type="ARBA" id="ARBA00008056"/>
    </source>
</evidence>
<organism evidence="12 13">
    <name type="scientific">Brassica cretica</name>
    <name type="common">Mustard</name>
    <dbReference type="NCBI Taxonomy" id="69181"/>
    <lineage>
        <taxon>Eukaryota</taxon>
        <taxon>Viridiplantae</taxon>
        <taxon>Streptophyta</taxon>
        <taxon>Embryophyta</taxon>
        <taxon>Tracheophyta</taxon>
        <taxon>Spermatophyta</taxon>
        <taxon>Magnoliopsida</taxon>
        <taxon>eudicotyledons</taxon>
        <taxon>Gunneridae</taxon>
        <taxon>Pentapetalae</taxon>
        <taxon>rosids</taxon>
        <taxon>malvids</taxon>
        <taxon>Brassicales</taxon>
        <taxon>Brassicaceae</taxon>
        <taxon>Brassiceae</taxon>
        <taxon>Brassica</taxon>
    </lineage>
</organism>
<dbReference type="InterPro" id="IPR044861">
    <property type="entry name" value="IPNS-like_FE2OG_OXY"/>
</dbReference>
<keyword evidence="4" id="KW-0963">Cytoplasm</keyword>
<comment type="function">
    <text evidence="8">Involved in the regulation of shoot development and salicylic acid (SA) homeostasis.</text>
</comment>
<keyword evidence="5 9" id="KW-0479">Metal-binding</keyword>
<dbReference type="PANTHER" id="PTHR47991">
    <property type="entry name" value="OXOGLUTARATE/IRON-DEPENDENT DIOXYGENASE"/>
    <property type="match status" value="1"/>
</dbReference>
<dbReference type="AlphaFoldDB" id="A0A8S9R9I5"/>
<comment type="caution">
    <text evidence="12">The sequence shown here is derived from an EMBL/GenBank/DDBJ whole genome shotgun (WGS) entry which is preliminary data.</text>
</comment>
<dbReference type="GO" id="GO:0016491">
    <property type="term" value="F:oxidoreductase activity"/>
    <property type="evidence" value="ECO:0007669"/>
    <property type="project" value="UniProtKB-KW"/>
</dbReference>
<proteinExistence type="inferred from homology"/>
<evidence type="ECO:0000256" key="7">
    <source>
        <dbReference type="ARBA" id="ARBA00023242"/>
    </source>
</evidence>
<dbReference type="InterPro" id="IPR050295">
    <property type="entry name" value="Plant_2OG-oxidoreductases"/>
</dbReference>
<name>A0A8S9R9I5_BRACR</name>
<dbReference type="InterPro" id="IPR005123">
    <property type="entry name" value="Oxoglu/Fe-dep_dioxygenase_dom"/>
</dbReference>
<reference evidence="12" key="1">
    <citation type="submission" date="2019-12" db="EMBL/GenBank/DDBJ databases">
        <title>Genome sequencing and annotation of Brassica cretica.</title>
        <authorList>
            <person name="Studholme D.J."/>
            <person name="Sarris P."/>
        </authorList>
    </citation>
    <scope>NUCLEOTIDE SEQUENCE</scope>
    <source>
        <strain evidence="12">PFS-109/04</strain>
        <tissue evidence="12">Leaf</tissue>
    </source>
</reference>